<gene>
    <name evidence="1" type="ORF">FXN61_07635</name>
</gene>
<organism evidence="1 2">
    <name type="scientific">Lentzea indica</name>
    <dbReference type="NCBI Taxonomy" id="2604800"/>
    <lineage>
        <taxon>Bacteria</taxon>
        <taxon>Bacillati</taxon>
        <taxon>Actinomycetota</taxon>
        <taxon>Actinomycetes</taxon>
        <taxon>Pseudonocardiales</taxon>
        <taxon>Pseudonocardiaceae</taxon>
        <taxon>Lentzea</taxon>
    </lineage>
</organism>
<accession>A0ABX1FDB9</accession>
<name>A0ABX1FDB9_9PSEU</name>
<sequence>MRGRHRPDVRFTTGSAPGSINIDARPLMFRDFIITNRTSWLDSRTVQSLQLGPGSYPFQVAAPIAFYFTITPAGTVDYPAELEEFLSGKGTRTLRVEGVIITIDARALNTGAGVLMAYATNHNDWIVCRRVRILPARSYAVQQGGGHVVSFQFEVTRDGRVLFDPGLGFVRGNGTSTVEFLGYLLHVDARAANGTGLQVLHVWGLPFSFTKQQTVRLLPTSSHYLQVVGGKVSDAKFTLQNNGSITLNHDALALDSEGGVRVVTVTRPLQ</sequence>
<reference evidence="1 2" key="1">
    <citation type="submission" date="2019-08" db="EMBL/GenBank/DDBJ databases">
        <title>Lentzea from Indian Himalayas.</title>
        <authorList>
            <person name="Mandal S."/>
            <person name="Mallick Gupta A."/>
            <person name="Maiti P.K."/>
            <person name="Sarkar J."/>
            <person name="Mandal S."/>
        </authorList>
    </citation>
    <scope>NUCLEOTIDE SEQUENCE [LARGE SCALE GENOMIC DNA]</scope>
    <source>
        <strain evidence="1 2">PSKA42</strain>
    </source>
</reference>
<proteinExistence type="predicted"/>
<dbReference type="Proteomes" id="UP001515943">
    <property type="component" value="Unassembled WGS sequence"/>
</dbReference>
<evidence type="ECO:0000313" key="2">
    <source>
        <dbReference type="Proteomes" id="UP001515943"/>
    </source>
</evidence>
<protein>
    <submittedName>
        <fullName evidence="1">Uncharacterized protein</fullName>
    </submittedName>
</protein>
<keyword evidence="2" id="KW-1185">Reference proteome</keyword>
<evidence type="ECO:0000313" key="1">
    <source>
        <dbReference type="EMBL" id="NKE56711.1"/>
    </source>
</evidence>
<comment type="caution">
    <text evidence="1">The sequence shown here is derived from an EMBL/GenBank/DDBJ whole genome shotgun (WGS) entry which is preliminary data.</text>
</comment>
<dbReference type="RefSeq" id="WP_167971654.1">
    <property type="nucleotide sequence ID" value="NZ_VSRL01000018.1"/>
</dbReference>
<dbReference type="EMBL" id="VSRL01000018">
    <property type="protein sequence ID" value="NKE56711.1"/>
    <property type="molecule type" value="Genomic_DNA"/>
</dbReference>